<dbReference type="EMBL" id="LN734142">
    <property type="protein sequence ID" value="CEP19896.1"/>
    <property type="molecule type" value="Genomic_DNA"/>
</dbReference>
<keyword evidence="3" id="KW-1185">Reference proteome</keyword>
<name>A0A0B7NMQ8_9FUNG</name>
<evidence type="ECO:0000256" key="1">
    <source>
        <dbReference type="SAM" id="MobiDB-lite"/>
    </source>
</evidence>
<organism evidence="2 3">
    <name type="scientific">Parasitella parasitica</name>
    <dbReference type="NCBI Taxonomy" id="35722"/>
    <lineage>
        <taxon>Eukaryota</taxon>
        <taxon>Fungi</taxon>
        <taxon>Fungi incertae sedis</taxon>
        <taxon>Mucoromycota</taxon>
        <taxon>Mucoromycotina</taxon>
        <taxon>Mucoromycetes</taxon>
        <taxon>Mucorales</taxon>
        <taxon>Mucorineae</taxon>
        <taxon>Mucoraceae</taxon>
        <taxon>Parasitella</taxon>
    </lineage>
</organism>
<evidence type="ECO:0000313" key="3">
    <source>
        <dbReference type="Proteomes" id="UP000054107"/>
    </source>
</evidence>
<feature type="region of interest" description="Disordered" evidence="1">
    <location>
        <begin position="1"/>
        <end position="23"/>
    </location>
</feature>
<dbReference type="AlphaFoldDB" id="A0A0B7NMQ8"/>
<reference evidence="2 3" key="1">
    <citation type="submission" date="2014-09" db="EMBL/GenBank/DDBJ databases">
        <authorList>
            <person name="Ellenberger Sabrina"/>
        </authorList>
    </citation>
    <scope>NUCLEOTIDE SEQUENCE [LARGE SCALE GENOMIC DNA]</scope>
    <source>
        <strain evidence="2 3">CBS 412.66</strain>
    </source>
</reference>
<accession>A0A0B7NMQ8</accession>
<protein>
    <submittedName>
        <fullName evidence="2">Uncharacterized protein</fullName>
    </submittedName>
</protein>
<gene>
    <name evidence="2" type="primary">PARPA_14215.1 scaffold 48842</name>
</gene>
<evidence type="ECO:0000313" key="2">
    <source>
        <dbReference type="EMBL" id="CEP19896.1"/>
    </source>
</evidence>
<feature type="compositionally biased region" description="Polar residues" evidence="1">
    <location>
        <begin position="1"/>
        <end position="21"/>
    </location>
</feature>
<proteinExistence type="predicted"/>
<sequence length="135" mass="15040">MGQANTTPTESRLSSTPTSPKNVFRPRKLVTRIELVSLQCVFNDLKSTFKDNFECIEPKKFLDHLQLPCQVEPAGVLLFKAFSYLGSYPLCTTAGSVPLSFNAFVVIVGYLDTTTESVSENLFFQSLSDVYKVQT</sequence>
<dbReference type="STRING" id="35722.A0A0B7NMQ8"/>
<dbReference type="Proteomes" id="UP000054107">
    <property type="component" value="Unassembled WGS sequence"/>
</dbReference>